<dbReference type="EMBL" id="CP036278">
    <property type="protein sequence ID" value="QDU56137.1"/>
    <property type="molecule type" value="Genomic_DNA"/>
</dbReference>
<evidence type="ECO:0000313" key="2">
    <source>
        <dbReference type="EMBL" id="QDU56137.1"/>
    </source>
</evidence>
<evidence type="ECO:0000313" key="3">
    <source>
        <dbReference type="Proteomes" id="UP000315750"/>
    </source>
</evidence>
<feature type="region of interest" description="Disordered" evidence="1">
    <location>
        <begin position="258"/>
        <end position="278"/>
    </location>
</feature>
<proteinExistence type="predicted"/>
<dbReference type="AlphaFoldDB" id="A0A518AN27"/>
<dbReference type="RefSeq" id="WP_145246891.1">
    <property type="nucleotide sequence ID" value="NZ_CP036278.1"/>
</dbReference>
<reference evidence="2 3" key="1">
    <citation type="submission" date="2019-02" db="EMBL/GenBank/DDBJ databases">
        <title>Deep-cultivation of Planctomycetes and their phenomic and genomic characterization uncovers novel biology.</title>
        <authorList>
            <person name="Wiegand S."/>
            <person name="Jogler M."/>
            <person name="Boedeker C."/>
            <person name="Pinto D."/>
            <person name="Vollmers J."/>
            <person name="Rivas-Marin E."/>
            <person name="Kohn T."/>
            <person name="Peeters S.H."/>
            <person name="Heuer A."/>
            <person name="Rast P."/>
            <person name="Oberbeckmann S."/>
            <person name="Bunk B."/>
            <person name="Jeske O."/>
            <person name="Meyerdierks A."/>
            <person name="Storesund J.E."/>
            <person name="Kallscheuer N."/>
            <person name="Luecker S."/>
            <person name="Lage O.M."/>
            <person name="Pohl T."/>
            <person name="Merkel B.J."/>
            <person name="Hornburger P."/>
            <person name="Mueller R.-W."/>
            <person name="Bruemmer F."/>
            <person name="Labrenz M."/>
            <person name="Spormann A.M."/>
            <person name="Op den Camp H."/>
            <person name="Overmann J."/>
            <person name="Amann R."/>
            <person name="Jetten M.S.M."/>
            <person name="Mascher T."/>
            <person name="Medema M.H."/>
            <person name="Devos D.P."/>
            <person name="Kaster A.-K."/>
            <person name="Ovreas L."/>
            <person name="Rohde M."/>
            <person name="Galperin M.Y."/>
            <person name="Jogler C."/>
        </authorList>
    </citation>
    <scope>NUCLEOTIDE SEQUENCE [LARGE SCALE GENOMIC DNA]</scope>
    <source>
        <strain evidence="2 3">Pan181</strain>
    </source>
</reference>
<name>A0A518AN27_9BACT</name>
<protein>
    <submittedName>
        <fullName evidence="2">Uncharacterized protein</fullName>
    </submittedName>
</protein>
<sequence length="383" mass="42996">MGIDRSAEEAVLERALRHLAADFRRIADRQVSCSISRNLPFLRQTPRPAAYWIDPDHIDEIRWRTDPAWAPECPTFVECHNVTASYKEERWQLVIAYDGHCYEDELSVSQEKLDRSCERHHDQLSLLGGEACRLVSNAGLYLPGFGVVRDWSEGELFEWMRMVFHAAWSHELGTAVSATRSYPSAAVAGWLRRKYYVPQGSRGVEEVAKDELACWLRKSEEKRIAKGEYASFLGGDPCNTSSDILEFLADQLRSRSADRRSDNSARFETPSPSSCLPHAPVVERGTVRFDGKEFRGLNTSALDVLHVCNQAAGEWTPMSIDGNRIRKAAEAIASMPAELQAVIEKEPAANGKRRFNPKKVQFAPSSGLCAGDCTPEAHENKDR</sequence>
<dbReference type="KEGG" id="amuc:Pan181_23410"/>
<gene>
    <name evidence="2" type="ORF">Pan181_23410</name>
</gene>
<organism evidence="2 3">
    <name type="scientific">Aeoliella mucimassa</name>
    <dbReference type="NCBI Taxonomy" id="2527972"/>
    <lineage>
        <taxon>Bacteria</taxon>
        <taxon>Pseudomonadati</taxon>
        <taxon>Planctomycetota</taxon>
        <taxon>Planctomycetia</taxon>
        <taxon>Pirellulales</taxon>
        <taxon>Lacipirellulaceae</taxon>
        <taxon>Aeoliella</taxon>
    </lineage>
</organism>
<dbReference type="Proteomes" id="UP000315750">
    <property type="component" value="Chromosome"/>
</dbReference>
<keyword evidence="3" id="KW-1185">Reference proteome</keyword>
<accession>A0A518AN27</accession>
<evidence type="ECO:0000256" key="1">
    <source>
        <dbReference type="SAM" id="MobiDB-lite"/>
    </source>
</evidence>